<sequence>MPSEVDPKRWVKRLAAVLVGVAVVYLLALVAGAFFPRWWAQRVADQVNGDITSGVLWGLFYGFVFTIVPLLVVVQLRRRFFSWTWRGILLLVAVVLAAPNWFTLSIVVGAGSAAHAGERILDVDAPGFRVASAIGAVGAVALVVILTVTGALAHRRRRQVRDLKGQLHERDERPGTGA</sequence>
<evidence type="ECO:0008006" key="4">
    <source>
        <dbReference type="Google" id="ProtNLM"/>
    </source>
</evidence>
<keyword evidence="1" id="KW-0812">Transmembrane</keyword>
<evidence type="ECO:0000256" key="1">
    <source>
        <dbReference type="SAM" id="Phobius"/>
    </source>
</evidence>
<organism evidence="2 3">
    <name type="scientific">Aeromicrobium erythreum</name>
    <dbReference type="NCBI Taxonomy" id="2041"/>
    <lineage>
        <taxon>Bacteria</taxon>
        <taxon>Bacillati</taxon>
        <taxon>Actinomycetota</taxon>
        <taxon>Actinomycetes</taxon>
        <taxon>Propionibacteriales</taxon>
        <taxon>Nocardioidaceae</taxon>
        <taxon>Aeromicrobium</taxon>
    </lineage>
</organism>
<feature type="transmembrane region" description="Helical" evidence="1">
    <location>
        <begin position="130"/>
        <end position="153"/>
    </location>
</feature>
<keyword evidence="1" id="KW-1133">Transmembrane helix</keyword>
<proteinExistence type="predicted"/>
<gene>
    <name evidence="2" type="ORF">AERYTH_14855</name>
</gene>
<dbReference type="EMBL" id="CP011502">
    <property type="protein sequence ID" value="ALX05887.1"/>
    <property type="molecule type" value="Genomic_DNA"/>
</dbReference>
<dbReference type="KEGG" id="aer:AERYTH_14855"/>
<dbReference type="AlphaFoldDB" id="A0A0U4C4J7"/>
<accession>A0A0U4C4J7</accession>
<reference evidence="2 3" key="1">
    <citation type="journal article" date="1991" name="Int. J. Syst. Bacteriol.">
        <title>Description of the erythromycin-producing bacterium Arthrobacter sp. strain NRRL B-3381 as Aeromicrobium erythreum gen. nov., sp. nov.</title>
        <authorList>
            <person name="Miller E.S."/>
            <person name="Woese C.R."/>
            <person name="Brenner S."/>
        </authorList>
    </citation>
    <scope>NUCLEOTIDE SEQUENCE [LARGE SCALE GENOMIC DNA]</scope>
    <source>
        <strain evidence="2 3">AR18</strain>
    </source>
</reference>
<feature type="transmembrane region" description="Helical" evidence="1">
    <location>
        <begin position="14"/>
        <end position="35"/>
    </location>
</feature>
<keyword evidence="3" id="KW-1185">Reference proteome</keyword>
<dbReference type="PATRIC" id="fig|2041.4.peg.3104"/>
<dbReference type="Proteomes" id="UP000067689">
    <property type="component" value="Chromosome"/>
</dbReference>
<name>A0A0U4C4J7_9ACTN</name>
<keyword evidence="1" id="KW-0472">Membrane</keyword>
<dbReference type="STRING" id="2041.AERYTH_14855"/>
<feature type="transmembrane region" description="Helical" evidence="1">
    <location>
        <begin position="55"/>
        <end position="76"/>
    </location>
</feature>
<feature type="transmembrane region" description="Helical" evidence="1">
    <location>
        <begin position="88"/>
        <end position="110"/>
    </location>
</feature>
<evidence type="ECO:0000313" key="2">
    <source>
        <dbReference type="EMBL" id="ALX05887.1"/>
    </source>
</evidence>
<evidence type="ECO:0000313" key="3">
    <source>
        <dbReference type="Proteomes" id="UP000067689"/>
    </source>
</evidence>
<protein>
    <recommendedName>
        <fullName evidence="4">Permease</fullName>
    </recommendedName>
</protein>